<dbReference type="EMBL" id="QRGO01000001">
    <property type="protein sequence ID" value="RDV03937.1"/>
    <property type="molecule type" value="Genomic_DNA"/>
</dbReference>
<organism evidence="3 4">
    <name type="scientific">Undibacter mobilis</name>
    <dbReference type="NCBI Taxonomy" id="2292256"/>
    <lineage>
        <taxon>Bacteria</taxon>
        <taxon>Pseudomonadati</taxon>
        <taxon>Pseudomonadota</taxon>
        <taxon>Alphaproteobacteria</taxon>
        <taxon>Hyphomicrobiales</taxon>
        <taxon>Nitrobacteraceae</taxon>
        <taxon>Undibacter</taxon>
    </lineage>
</organism>
<feature type="region of interest" description="Disordered" evidence="1">
    <location>
        <begin position="204"/>
        <end position="230"/>
    </location>
</feature>
<dbReference type="GO" id="GO:0002949">
    <property type="term" value="P:tRNA threonylcarbamoyladenosine modification"/>
    <property type="evidence" value="ECO:0007669"/>
    <property type="project" value="InterPro"/>
</dbReference>
<evidence type="ECO:0000259" key="2">
    <source>
        <dbReference type="Pfam" id="PF00814"/>
    </source>
</evidence>
<evidence type="ECO:0000313" key="4">
    <source>
        <dbReference type="Proteomes" id="UP000263993"/>
    </source>
</evidence>
<protein>
    <submittedName>
        <fullName evidence="3">tRNA (Adenosine(37)-N6)-threonylcarbamoyltransferase complex dimerization subunit type 1 TsaB</fullName>
    </submittedName>
</protein>
<dbReference type="OrthoDB" id="9809995at2"/>
<dbReference type="PANTHER" id="PTHR11735">
    <property type="entry name" value="TRNA N6-ADENOSINE THREONYLCARBAMOYLTRANSFERASE"/>
    <property type="match status" value="1"/>
</dbReference>
<evidence type="ECO:0000313" key="3">
    <source>
        <dbReference type="EMBL" id="RDV03937.1"/>
    </source>
</evidence>
<feature type="domain" description="Gcp-like" evidence="2">
    <location>
        <begin position="31"/>
        <end position="147"/>
    </location>
</feature>
<dbReference type="GO" id="GO:0016740">
    <property type="term" value="F:transferase activity"/>
    <property type="evidence" value="ECO:0007669"/>
    <property type="project" value="UniProtKB-KW"/>
</dbReference>
<dbReference type="RefSeq" id="WP_115515963.1">
    <property type="nucleotide sequence ID" value="NZ_QRGO01000001.1"/>
</dbReference>
<dbReference type="NCBIfam" id="TIGR03725">
    <property type="entry name" value="T6A_YeaZ"/>
    <property type="match status" value="1"/>
</dbReference>
<dbReference type="InterPro" id="IPR022496">
    <property type="entry name" value="T6A_TsaB"/>
</dbReference>
<dbReference type="Proteomes" id="UP000263993">
    <property type="component" value="Unassembled WGS sequence"/>
</dbReference>
<dbReference type="Pfam" id="PF00814">
    <property type="entry name" value="TsaD"/>
    <property type="match status" value="1"/>
</dbReference>
<comment type="caution">
    <text evidence="3">The sequence shown here is derived from an EMBL/GenBank/DDBJ whole genome shotgun (WGS) entry which is preliminary data.</text>
</comment>
<dbReference type="PANTHER" id="PTHR11735:SF11">
    <property type="entry name" value="TRNA THREONYLCARBAMOYLADENOSINE BIOSYNTHESIS PROTEIN TSAB"/>
    <property type="match status" value="1"/>
</dbReference>
<proteinExistence type="predicted"/>
<sequence length="230" mass="23868">MHILAIDTALEACSVVLMNGDAVVAREHQAMARGHAEALMPMIERLRETASLDFATLDRIAVTVGPGSFTGLRVGIAAARGIGLAAGNPVVGVTTLGAYAAPLIAADTSTPVVAAIDARHHHVYLQAFDGDGTTRIKPAYLSIADAARRIAPFIPRLVGNAAQLLAAAWPDDEPSPVAVEQQAAPSIDWVARLGTVVDPASAPPKPFYLKAPDAQPQATTAQVPIQAARP</sequence>
<dbReference type="Gene3D" id="3.30.420.40">
    <property type="match status" value="2"/>
</dbReference>
<keyword evidence="4" id="KW-1185">Reference proteome</keyword>
<accession>A0A371B8V2</accession>
<dbReference type="SUPFAM" id="SSF53067">
    <property type="entry name" value="Actin-like ATPase domain"/>
    <property type="match status" value="1"/>
</dbReference>
<feature type="compositionally biased region" description="Low complexity" evidence="1">
    <location>
        <begin position="211"/>
        <end position="230"/>
    </location>
</feature>
<dbReference type="GO" id="GO:0005829">
    <property type="term" value="C:cytosol"/>
    <property type="evidence" value="ECO:0007669"/>
    <property type="project" value="TreeGrafter"/>
</dbReference>
<evidence type="ECO:0000256" key="1">
    <source>
        <dbReference type="SAM" id="MobiDB-lite"/>
    </source>
</evidence>
<reference evidence="4" key="1">
    <citation type="submission" date="2018-08" db="EMBL/GenBank/DDBJ databases">
        <authorList>
            <person name="Kim S.-J."/>
            <person name="Jung G.-Y."/>
        </authorList>
    </citation>
    <scope>NUCLEOTIDE SEQUENCE [LARGE SCALE GENOMIC DNA]</scope>
    <source>
        <strain evidence="4">GY_H</strain>
    </source>
</reference>
<dbReference type="InterPro" id="IPR043129">
    <property type="entry name" value="ATPase_NBD"/>
</dbReference>
<dbReference type="AlphaFoldDB" id="A0A371B8V2"/>
<name>A0A371B8V2_9BRAD</name>
<dbReference type="CDD" id="cd24032">
    <property type="entry name" value="ASKHA_NBD_TsaB"/>
    <property type="match status" value="1"/>
</dbReference>
<dbReference type="InterPro" id="IPR000905">
    <property type="entry name" value="Gcp-like_dom"/>
</dbReference>
<keyword evidence="3" id="KW-0808">Transferase</keyword>
<gene>
    <name evidence="3" type="primary">tsaB</name>
    <name evidence="3" type="ORF">DXH78_04650</name>
</gene>